<evidence type="ECO:0000313" key="2">
    <source>
        <dbReference type="EMBL" id="RKM92556.1"/>
    </source>
</evidence>
<evidence type="ECO:0000313" key="3">
    <source>
        <dbReference type="Proteomes" id="UP000028058"/>
    </source>
</evidence>
<keyword evidence="3" id="KW-1185">Reference proteome</keyword>
<dbReference type="OrthoDB" id="2991048at2"/>
<reference evidence="2 3" key="1">
    <citation type="journal article" date="2014" name="Genome Announc.">
        <title>Draft Genome Sequence of Streptomyces fradiae ATCC 19609, a Strain Highly Sensitive to Antibiotics.</title>
        <authorList>
            <person name="Bekker O.B."/>
            <person name="Klimina K.M."/>
            <person name="Vatlin A.A."/>
            <person name="Zakharevich N.V."/>
            <person name="Kasianov A.S."/>
            <person name="Danilenko V.N."/>
        </authorList>
    </citation>
    <scope>NUCLEOTIDE SEQUENCE [LARGE SCALE GENOMIC DNA]</scope>
    <source>
        <strain evidence="2 3">ATCC 19609</strain>
    </source>
</reference>
<dbReference type="Pfam" id="PF17338">
    <property type="entry name" value="GP88"/>
    <property type="match status" value="1"/>
</dbReference>
<feature type="domain" description="Gene product 88" evidence="1">
    <location>
        <begin position="5"/>
        <end position="237"/>
    </location>
</feature>
<comment type="caution">
    <text evidence="2">The sequence shown here is derived from an EMBL/GenBank/DDBJ whole genome shotgun (WGS) entry which is preliminary data.</text>
</comment>
<proteinExistence type="predicted"/>
<accession>A0A3R7EMK4</accession>
<dbReference type="Proteomes" id="UP000028058">
    <property type="component" value="Unassembled WGS sequence"/>
</dbReference>
<sequence length="258" mass="29889">MATDWLLTQNTRMREQNLFNWTLPAWVVRLEDETPDGTTIVRTVNTCPMASVCKNFCYALEGAYRYPNVRRRHERNLRMVLDTPLLWKQRMAAELRHPRYQPDPERGRAGYIRIHDAGDFYDDSYTLAWLDIMRGAPSGLTFYAYTKEVSRFRRLVETNQPTNFKFLYSLGGKEDHLIDRTRDRYADVFPTLTQLEAAGFSSQAASDILAVDGPPRVGMTANRPRKQLTASFGELQRAHDALAAERRTRQQAKARTRH</sequence>
<dbReference type="RefSeq" id="WP_043469212.1">
    <property type="nucleotide sequence ID" value="NZ_JNAD02000013.1"/>
</dbReference>
<dbReference type="InterPro" id="IPR020290">
    <property type="entry name" value="Gp88"/>
</dbReference>
<evidence type="ECO:0000259" key="1">
    <source>
        <dbReference type="Pfam" id="PF17338"/>
    </source>
</evidence>
<dbReference type="AlphaFoldDB" id="A0A3R7EMK4"/>
<name>A0A3R7EMK4_9ACTN</name>
<dbReference type="EMBL" id="JNAD02000013">
    <property type="protein sequence ID" value="RKM92556.1"/>
    <property type="molecule type" value="Genomic_DNA"/>
</dbReference>
<protein>
    <recommendedName>
        <fullName evidence="1">Gene product 88 domain-containing protein</fullName>
    </recommendedName>
</protein>
<gene>
    <name evidence="2" type="ORF">SFRA_024500</name>
</gene>
<organism evidence="2 3">
    <name type="scientific">Streptomyces xinghaiensis</name>
    <dbReference type="NCBI Taxonomy" id="1038928"/>
    <lineage>
        <taxon>Bacteria</taxon>
        <taxon>Bacillati</taxon>
        <taxon>Actinomycetota</taxon>
        <taxon>Actinomycetes</taxon>
        <taxon>Kitasatosporales</taxon>
        <taxon>Streptomycetaceae</taxon>
        <taxon>Streptomyces</taxon>
    </lineage>
</organism>